<protein>
    <recommendedName>
        <fullName evidence="6">2-succinyl-5-enolpyruvyl-6-hydroxy-3-cyclohexene-1-carboxylate synthase</fullName>
        <shortName evidence="6">SEPHCHC synthase</shortName>
        <ecNumber evidence="6">2.2.1.9</ecNumber>
    </recommendedName>
    <alternativeName>
        <fullName evidence="6">Menaquinone biosynthesis protein MenD</fullName>
    </alternativeName>
</protein>
<dbReference type="RefSeq" id="WP_102996915.1">
    <property type="nucleotide sequence ID" value="NZ_CP025938.1"/>
</dbReference>
<dbReference type="Gene3D" id="3.40.50.970">
    <property type="match status" value="2"/>
</dbReference>
<dbReference type="AlphaFoldDB" id="A0A2I7SMB8"/>
<evidence type="ECO:0000313" key="11">
    <source>
        <dbReference type="Proteomes" id="UP000236592"/>
    </source>
</evidence>
<dbReference type="GO" id="GO:0070204">
    <property type="term" value="F:2-succinyl-5-enolpyruvyl-6-hydroxy-3-cyclohexene-1-carboxylic-acid synthase activity"/>
    <property type="evidence" value="ECO:0007669"/>
    <property type="project" value="UniProtKB-UniRule"/>
</dbReference>
<dbReference type="InterPro" id="IPR004433">
    <property type="entry name" value="MenaQ_synth_MenD"/>
</dbReference>
<keyword evidence="4 6" id="KW-0786">Thiamine pyrophosphate</keyword>
<organism evidence="10 11">
    <name type="scientific">Pseudotamlana carrageenivorans</name>
    <dbReference type="NCBI Taxonomy" id="2069432"/>
    <lineage>
        <taxon>Bacteria</taxon>
        <taxon>Pseudomonadati</taxon>
        <taxon>Bacteroidota</taxon>
        <taxon>Flavobacteriia</taxon>
        <taxon>Flavobacteriales</taxon>
        <taxon>Flavobacteriaceae</taxon>
        <taxon>Pseudotamlana</taxon>
    </lineage>
</organism>
<dbReference type="CDD" id="cd02009">
    <property type="entry name" value="TPP_SHCHC_synthase"/>
    <property type="match status" value="1"/>
</dbReference>
<comment type="catalytic activity">
    <reaction evidence="6">
        <text>isochorismate + 2-oxoglutarate + H(+) = 5-enolpyruvoyl-6-hydroxy-2-succinyl-cyclohex-3-ene-1-carboxylate + CO2</text>
        <dbReference type="Rhea" id="RHEA:25593"/>
        <dbReference type="ChEBI" id="CHEBI:15378"/>
        <dbReference type="ChEBI" id="CHEBI:16526"/>
        <dbReference type="ChEBI" id="CHEBI:16810"/>
        <dbReference type="ChEBI" id="CHEBI:29780"/>
        <dbReference type="ChEBI" id="CHEBI:58818"/>
        <dbReference type="EC" id="2.2.1.9"/>
    </reaction>
</comment>
<dbReference type="InterPro" id="IPR011766">
    <property type="entry name" value="TPP_enzyme_TPP-bd"/>
</dbReference>
<keyword evidence="1 6" id="KW-0808">Transferase</keyword>
<sequence length="601" mass="68065">MIYSKIPLAQTVVSLCKSKGVKHIVISPGSRNAPLTLGFTNDSFFKCYSIIDERCAAFFALGIAQQLQEPTAVVCTSGSALLNYYPAVAEAYYSNIPLVVLSADRPKNLIDVGDGQTINQKNVFESHALFSIDLKLDLKDEKHIHANENVPVLVKVEDRFERLLGLQKNIQTNNEEEINMAINMAIMKKGPVHINIPFDEPLYDVVEKQTVSPKTIEAVAKPHNLEDYVLQSCLEQWDVSPKKMILVGVNMPNQVEMKWLDELAQDDSIIVLTESTSNLHHNGFFPSIDQLIDGLTPEEKKALQPDILITFGGLIVSKKVKQFLRNYQPAHHWHIDRKRAYDTFFCLDNHIEATPNAFFESFLPKILHYVKSHYKTKWLDVKAKRLKKHKDYIKNIPFSDLKVFNKVLKSIPDDSILQVGNSSAIRYTQLFKVNKTLEVYCNRGTSGIDGCTSTAIGCAVAREDKPTVLLTGDLSFLYDSNALWNNHIPKNFRVIIVNNQGGGIFRILPGHKDTENFDTYFETNHNYSAEHLCKMYGMAYQSVDNEDALTSALTTFFSEANQAKILEIFTPKKVNDDVLLKYFEHLKETPKEKADTDNPKK</sequence>
<evidence type="ECO:0000256" key="2">
    <source>
        <dbReference type="ARBA" id="ARBA00022723"/>
    </source>
</evidence>
<dbReference type="InterPro" id="IPR029061">
    <property type="entry name" value="THDP-binding"/>
</dbReference>
<dbReference type="EMBL" id="CP025938">
    <property type="protein sequence ID" value="AUS07014.1"/>
    <property type="molecule type" value="Genomic_DNA"/>
</dbReference>
<dbReference type="Gene3D" id="3.40.50.1220">
    <property type="entry name" value="TPP-binding domain"/>
    <property type="match status" value="1"/>
</dbReference>
<dbReference type="UniPathway" id="UPA01057">
    <property type="reaction ID" value="UER00164"/>
</dbReference>
<name>A0A2I7SMB8_9FLAO</name>
<dbReference type="Proteomes" id="UP000236592">
    <property type="component" value="Chromosome"/>
</dbReference>
<evidence type="ECO:0000259" key="7">
    <source>
        <dbReference type="Pfam" id="PF02775"/>
    </source>
</evidence>
<comment type="subunit">
    <text evidence="6">Homodimer.</text>
</comment>
<dbReference type="KEGG" id="taj:C1A40_16870"/>
<comment type="pathway">
    <text evidence="6">Quinol/quinone metabolism; 1,4-dihydroxy-2-naphthoate biosynthesis; 1,4-dihydroxy-2-naphthoate from chorismate: step 2/7.</text>
</comment>
<dbReference type="GO" id="GO:0009234">
    <property type="term" value="P:menaquinone biosynthetic process"/>
    <property type="evidence" value="ECO:0007669"/>
    <property type="project" value="UniProtKB-UniRule"/>
</dbReference>
<dbReference type="PIRSF" id="PIRSF004983">
    <property type="entry name" value="MenD"/>
    <property type="match status" value="1"/>
</dbReference>
<gene>
    <name evidence="6" type="primary">menD</name>
    <name evidence="10" type="ORF">C1A40_16870</name>
</gene>
<dbReference type="HAMAP" id="MF_01659">
    <property type="entry name" value="MenD"/>
    <property type="match status" value="1"/>
</dbReference>
<dbReference type="CDD" id="cd07037">
    <property type="entry name" value="TPP_PYR_MenD"/>
    <property type="match status" value="1"/>
</dbReference>
<feature type="domain" description="Menaquinone biosynthesis protein MenD middle" evidence="9">
    <location>
        <begin position="241"/>
        <end position="417"/>
    </location>
</feature>
<evidence type="ECO:0000256" key="1">
    <source>
        <dbReference type="ARBA" id="ARBA00022679"/>
    </source>
</evidence>
<dbReference type="GO" id="GO:0000287">
    <property type="term" value="F:magnesium ion binding"/>
    <property type="evidence" value="ECO:0007669"/>
    <property type="project" value="UniProtKB-UniRule"/>
</dbReference>
<dbReference type="InterPro" id="IPR012001">
    <property type="entry name" value="Thiamin_PyroP_enz_TPP-bd_dom"/>
</dbReference>
<dbReference type="PANTHER" id="PTHR42916:SF1">
    <property type="entry name" value="PROTEIN PHYLLO, CHLOROPLASTIC"/>
    <property type="match status" value="1"/>
</dbReference>
<dbReference type="SUPFAM" id="SSF52518">
    <property type="entry name" value="Thiamin diphosphate-binding fold (THDP-binding)"/>
    <property type="match status" value="2"/>
</dbReference>
<dbReference type="InterPro" id="IPR032264">
    <property type="entry name" value="MenD_middle"/>
</dbReference>
<evidence type="ECO:0000256" key="3">
    <source>
        <dbReference type="ARBA" id="ARBA00022842"/>
    </source>
</evidence>
<feature type="domain" description="Thiamine pyrophosphate enzyme TPP-binding" evidence="7">
    <location>
        <begin position="427"/>
        <end position="560"/>
    </location>
</feature>
<dbReference type="UniPathway" id="UPA00079"/>
<feature type="domain" description="Thiamine pyrophosphate enzyme N-terminal TPP-binding" evidence="8">
    <location>
        <begin position="8"/>
        <end position="121"/>
    </location>
</feature>
<accession>A0A2I7SMB8</accession>
<evidence type="ECO:0000256" key="4">
    <source>
        <dbReference type="ARBA" id="ARBA00023052"/>
    </source>
</evidence>
<dbReference type="Pfam" id="PF02775">
    <property type="entry name" value="TPP_enzyme_C"/>
    <property type="match status" value="1"/>
</dbReference>
<dbReference type="Pfam" id="PF02776">
    <property type="entry name" value="TPP_enzyme_N"/>
    <property type="match status" value="1"/>
</dbReference>
<proteinExistence type="inferred from homology"/>
<keyword evidence="11" id="KW-1185">Reference proteome</keyword>
<keyword evidence="5 6" id="KW-0464">Manganese</keyword>
<evidence type="ECO:0000259" key="9">
    <source>
        <dbReference type="Pfam" id="PF16582"/>
    </source>
</evidence>
<evidence type="ECO:0000256" key="5">
    <source>
        <dbReference type="ARBA" id="ARBA00023211"/>
    </source>
</evidence>
<comment type="cofactor">
    <cofactor evidence="6">
        <name>thiamine diphosphate</name>
        <dbReference type="ChEBI" id="CHEBI:58937"/>
    </cofactor>
    <text evidence="6">Binds 1 thiamine pyrophosphate per subunit.</text>
</comment>
<evidence type="ECO:0000259" key="8">
    <source>
        <dbReference type="Pfam" id="PF02776"/>
    </source>
</evidence>
<dbReference type="Pfam" id="PF16582">
    <property type="entry name" value="TPP_enzyme_M_2"/>
    <property type="match status" value="1"/>
</dbReference>
<evidence type="ECO:0000313" key="10">
    <source>
        <dbReference type="EMBL" id="AUS07014.1"/>
    </source>
</evidence>
<reference evidence="11" key="1">
    <citation type="submission" date="2018-01" db="EMBL/GenBank/DDBJ databases">
        <title>Complete genome of Tamlana sp. UJ94.</title>
        <authorList>
            <person name="Jung J."/>
            <person name="Chung D."/>
            <person name="Bae S.S."/>
            <person name="Baek K."/>
        </authorList>
    </citation>
    <scope>NUCLEOTIDE SEQUENCE [LARGE SCALE GENOMIC DNA]</scope>
    <source>
        <strain evidence="11">UJ94</strain>
    </source>
</reference>
<keyword evidence="2 6" id="KW-0479">Metal-binding</keyword>
<dbReference type="OrthoDB" id="9791859at2"/>
<keyword evidence="6" id="KW-0474">Menaquinone biosynthesis</keyword>
<keyword evidence="3 6" id="KW-0460">Magnesium</keyword>
<comment type="cofactor">
    <cofactor evidence="6">
        <name>Mg(2+)</name>
        <dbReference type="ChEBI" id="CHEBI:18420"/>
    </cofactor>
    <cofactor evidence="6">
        <name>Mn(2+)</name>
        <dbReference type="ChEBI" id="CHEBI:29035"/>
    </cofactor>
</comment>
<dbReference type="PANTHER" id="PTHR42916">
    <property type="entry name" value="2-SUCCINYL-5-ENOLPYRUVYL-6-HYDROXY-3-CYCLOHEXENE-1-CARBOXYLATE SYNTHASE"/>
    <property type="match status" value="1"/>
</dbReference>
<evidence type="ECO:0000256" key="6">
    <source>
        <dbReference type="HAMAP-Rule" id="MF_01659"/>
    </source>
</evidence>
<comment type="function">
    <text evidence="6">Catalyzes the thiamine diphosphate-dependent decarboxylation of 2-oxoglutarate and the subsequent addition of the resulting succinic semialdehyde-thiamine pyrophosphate anion to isochorismate to yield 2-succinyl-5-enolpyruvyl-6-hydroxy-3-cyclohexene-1-carboxylate (SEPHCHC).</text>
</comment>
<dbReference type="GO" id="GO:0030976">
    <property type="term" value="F:thiamine pyrophosphate binding"/>
    <property type="evidence" value="ECO:0007669"/>
    <property type="project" value="UniProtKB-UniRule"/>
</dbReference>
<comment type="pathway">
    <text evidence="6">Quinol/quinone metabolism; menaquinone biosynthesis.</text>
</comment>
<dbReference type="GO" id="GO:0030145">
    <property type="term" value="F:manganese ion binding"/>
    <property type="evidence" value="ECO:0007669"/>
    <property type="project" value="UniProtKB-UniRule"/>
</dbReference>
<dbReference type="EC" id="2.2.1.9" evidence="6"/>
<comment type="similarity">
    <text evidence="6">Belongs to the TPP enzyme family. MenD subfamily.</text>
</comment>